<name>A0A1X9LJR4_9MICO</name>
<dbReference type="EMBL" id="CP020715">
    <property type="protein sequence ID" value="ARJ05445.1"/>
    <property type="molecule type" value="Genomic_DNA"/>
</dbReference>
<reference evidence="1 2" key="1">
    <citation type="submission" date="2017-04" db="EMBL/GenBank/DDBJ databases">
        <authorList>
            <person name="Afonso C.L."/>
            <person name="Miller P.J."/>
            <person name="Scott M.A."/>
            <person name="Spackman E."/>
            <person name="Goraichik I."/>
            <person name="Dimitrov K.M."/>
            <person name="Suarez D.L."/>
            <person name="Swayne D.E."/>
        </authorList>
    </citation>
    <scope>NUCLEOTIDE SEQUENCE [LARGE SCALE GENOMIC DNA]</scope>
    <source>
        <strain evidence="2">XA(T)</strain>
    </source>
</reference>
<proteinExistence type="predicted"/>
<dbReference type="SUPFAM" id="SSF55961">
    <property type="entry name" value="Bet v1-like"/>
    <property type="match status" value="1"/>
</dbReference>
<gene>
    <name evidence="1" type="ORF">B5808_09590</name>
</gene>
<protein>
    <submittedName>
        <fullName evidence="1">Cyclase</fullName>
    </submittedName>
</protein>
<sequence length="155" mass="17388">MASSFVVRTRTRHSAEALFDLSLDIGAHVSSMAATDETAIGGVTAGRIGLGESVTWRARHLGLTWRMTSRITALDRPHRFVDEQVAGPFRSFRHVHLFERRGGVTLMTDLVRLESPVLGRVAERVVLVPHLRRLIGERNRALLRMLDAAERAEQR</sequence>
<accession>A0A1X9LJR4</accession>
<dbReference type="AlphaFoldDB" id="A0A1X9LJR4"/>
<dbReference type="RefSeq" id="WP_085019583.1">
    <property type="nucleotide sequence ID" value="NZ_BMHD01000001.1"/>
</dbReference>
<dbReference type="InterPro" id="IPR023393">
    <property type="entry name" value="START-like_dom_sf"/>
</dbReference>
<keyword evidence="2" id="KW-1185">Reference proteome</keyword>
<dbReference type="KEGG" id="cphy:B5808_09590"/>
<dbReference type="CDD" id="cd07820">
    <property type="entry name" value="SRPBCC_3"/>
    <property type="match status" value="1"/>
</dbReference>
<evidence type="ECO:0000313" key="2">
    <source>
        <dbReference type="Proteomes" id="UP000192775"/>
    </source>
</evidence>
<evidence type="ECO:0000313" key="1">
    <source>
        <dbReference type="EMBL" id="ARJ05445.1"/>
    </source>
</evidence>
<organism evidence="1 2">
    <name type="scientific">Cnuibacter physcomitrellae</name>
    <dbReference type="NCBI Taxonomy" id="1619308"/>
    <lineage>
        <taxon>Bacteria</taxon>
        <taxon>Bacillati</taxon>
        <taxon>Actinomycetota</taxon>
        <taxon>Actinomycetes</taxon>
        <taxon>Micrococcales</taxon>
        <taxon>Microbacteriaceae</taxon>
        <taxon>Cnuibacter</taxon>
    </lineage>
</organism>
<dbReference type="STRING" id="1619308.B5808_09590"/>
<dbReference type="Proteomes" id="UP000192775">
    <property type="component" value="Chromosome"/>
</dbReference>
<dbReference type="Gene3D" id="3.30.530.20">
    <property type="match status" value="1"/>
</dbReference>